<dbReference type="EMBL" id="MLBF01000045">
    <property type="protein sequence ID" value="OLN28268.1"/>
    <property type="molecule type" value="Genomic_DNA"/>
</dbReference>
<accession>A0A1Q8QLX2</accession>
<dbReference type="AlphaFoldDB" id="A0A1Q8QLX2"/>
<proteinExistence type="predicted"/>
<dbReference type="Proteomes" id="UP000186102">
    <property type="component" value="Unassembled WGS sequence"/>
</dbReference>
<sequence>MTLGIVSGLLGNLAKQSTASILIRVLKIGKSDGPTYAAGIFMPKSTMFFKKKAKSVQIIGHVADNIIGAMLGVSAVYLLSFTGKDHYVTKGIGLGHLSWTTMYGFLAKMGATSMYPVGAKNTINSLISHSVFGVVTKYAAVKLGDEGLFKPNFQSLGKPQQEILQPRKPNPPS</sequence>
<evidence type="ECO:0000313" key="1">
    <source>
        <dbReference type="EMBL" id="OLN28268.1"/>
    </source>
</evidence>
<keyword evidence="2" id="KW-1185">Reference proteome</keyword>
<reference evidence="1 2" key="1">
    <citation type="submission" date="2016-09" db="EMBL/GenBank/DDBJ databases">
        <title>Complete genome of Desulfosporosinus sp. OL.</title>
        <authorList>
            <person name="Mardanov A."/>
            <person name="Beletsky A."/>
            <person name="Panova A."/>
            <person name="Karnachuk O."/>
            <person name="Ravin N."/>
        </authorList>
    </citation>
    <scope>NUCLEOTIDE SEQUENCE [LARGE SCALE GENOMIC DNA]</scope>
    <source>
        <strain evidence="1 2">OL</strain>
    </source>
</reference>
<organism evidence="1 2">
    <name type="scientific">Desulfosporosinus metallidurans</name>
    <dbReference type="NCBI Taxonomy" id="1888891"/>
    <lineage>
        <taxon>Bacteria</taxon>
        <taxon>Bacillati</taxon>
        <taxon>Bacillota</taxon>
        <taxon>Clostridia</taxon>
        <taxon>Eubacteriales</taxon>
        <taxon>Desulfitobacteriaceae</taxon>
        <taxon>Desulfosporosinus</taxon>
    </lineage>
</organism>
<gene>
    <name evidence="1" type="ORF">DSOL_4166</name>
</gene>
<dbReference type="OrthoDB" id="1797193at2"/>
<comment type="caution">
    <text evidence="1">The sequence shown here is derived from an EMBL/GenBank/DDBJ whole genome shotgun (WGS) entry which is preliminary data.</text>
</comment>
<protein>
    <submittedName>
        <fullName evidence="1">Uncharacterized protein</fullName>
    </submittedName>
</protein>
<name>A0A1Q8QLX2_9FIRM</name>
<evidence type="ECO:0000313" key="2">
    <source>
        <dbReference type="Proteomes" id="UP000186102"/>
    </source>
</evidence>